<dbReference type="Proteomes" id="UP000472263">
    <property type="component" value="Chromosome 9"/>
</dbReference>
<keyword evidence="11" id="KW-0496">Mitochondrion</keyword>
<evidence type="ECO:0000256" key="13">
    <source>
        <dbReference type="ARBA" id="ARBA00056809"/>
    </source>
</evidence>
<evidence type="ECO:0000256" key="12">
    <source>
        <dbReference type="ARBA" id="ARBA00023134"/>
    </source>
</evidence>
<sequence length="227" mass="25186">MSFDFAGDDGKHSEECLRMVLIGKTGSGKSSAGNTILGREAFKAKACQTSVTRWCQKAEGEVDGHLVVVVDTPGLFDTSLSHDQVSEEMVKCISLLAPGPHVFLLVLQIGRLTSEEKETLQLIQRGFGKNSQKFIIILFTRGDSLEHEEKSIEDYIKEGCDDSFKKLISDCGGRYHVFNNYDKQNNSQVSELLTKVETMVKKNGGGCYTTEIFFSIDEPRACTIKLE</sequence>
<feature type="domain" description="AIG1-type G" evidence="16">
    <location>
        <begin position="14"/>
        <end position="217"/>
    </location>
</feature>
<dbReference type="GO" id="GO:0005525">
    <property type="term" value="F:GTP binding"/>
    <property type="evidence" value="ECO:0007669"/>
    <property type="project" value="UniProtKB-KW"/>
</dbReference>
<proteinExistence type="inferred from homology"/>
<evidence type="ECO:0000256" key="15">
    <source>
        <dbReference type="ARBA" id="ARBA00077278"/>
    </source>
</evidence>
<evidence type="ECO:0000256" key="7">
    <source>
        <dbReference type="ARBA" id="ARBA00022737"/>
    </source>
</evidence>
<dbReference type="AlphaFoldDB" id="A0A667WIG4"/>
<dbReference type="FunCoup" id="A0A667WIG4">
    <property type="interactions" value="62"/>
</dbReference>
<evidence type="ECO:0000256" key="9">
    <source>
        <dbReference type="ARBA" id="ARBA00022824"/>
    </source>
</evidence>
<evidence type="ECO:0000256" key="4">
    <source>
        <dbReference type="ARBA" id="ARBA00004555"/>
    </source>
</evidence>
<evidence type="ECO:0000256" key="1">
    <source>
        <dbReference type="ARBA" id="ARBA00004173"/>
    </source>
</evidence>
<evidence type="ECO:0000313" key="18">
    <source>
        <dbReference type="Proteomes" id="UP000472263"/>
    </source>
</evidence>
<dbReference type="Gene3D" id="3.40.50.300">
    <property type="entry name" value="P-loop containing nucleotide triphosphate hydrolases"/>
    <property type="match status" value="1"/>
</dbReference>
<keyword evidence="6" id="KW-0963">Cytoplasm</keyword>
<dbReference type="GO" id="GO:0005794">
    <property type="term" value="C:Golgi apparatus"/>
    <property type="evidence" value="ECO:0007669"/>
    <property type="project" value="UniProtKB-SubCell"/>
</dbReference>
<evidence type="ECO:0000256" key="11">
    <source>
        <dbReference type="ARBA" id="ARBA00023128"/>
    </source>
</evidence>
<reference evidence="17" key="2">
    <citation type="submission" date="2025-08" db="UniProtKB">
        <authorList>
            <consortium name="Ensembl"/>
        </authorList>
    </citation>
    <scope>IDENTIFICATION</scope>
</reference>
<evidence type="ECO:0000259" key="16">
    <source>
        <dbReference type="PROSITE" id="PS51720"/>
    </source>
</evidence>
<evidence type="ECO:0000256" key="10">
    <source>
        <dbReference type="ARBA" id="ARBA00023034"/>
    </source>
</evidence>
<protein>
    <recommendedName>
        <fullName evidence="14">GTPase IMAP family member 8</fullName>
    </recommendedName>
    <alternativeName>
        <fullName evidence="15">Immune-associated nucleotide-binding protein 9</fullName>
    </alternativeName>
</protein>
<evidence type="ECO:0000256" key="14">
    <source>
        <dbReference type="ARBA" id="ARBA00073539"/>
    </source>
</evidence>
<evidence type="ECO:0000256" key="6">
    <source>
        <dbReference type="ARBA" id="ARBA00022490"/>
    </source>
</evidence>
<dbReference type="FunFam" id="3.40.50.300:FF:000536">
    <property type="entry name" value="GTPase IMAP family member 8"/>
    <property type="match status" value="1"/>
</dbReference>
<organism evidence="17 18">
    <name type="scientific">Myripristis murdjan</name>
    <name type="common">pinecone soldierfish</name>
    <dbReference type="NCBI Taxonomy" id="586833"/>
    <lineage>
        <taxon>Eukaryota</taxon>
        <taxon>Metazoa</taxon>
        <taxon>Chordata</taxon>
        <taxon>Craniata</taxon>
        <taxon>Vertebrata</taxon>
        <taxon>Euteleostomi</taxon>
        <taxon>Actinopterygii</taxon>
        <taxon>Neopterygii</taxon>
        <taxon>Teleostei</taxon>
        <taxon>Neoteleostei</taxon>
        <taxon>Acanthomorphata</taxon>
        <taxon>Holocentriformes</taxon>
        <taxon>Holocentridae</taxon>
        <taxon>Myripristis</taxon>
    </lineage>
</organism>
<dbReference type="InterPro" id="IPR006703">
    <property type="entry name" value="G_AIG1"/>
</dbReference>
<dbReference type="PROSITE" id="PS51720">
    <property type="entry name" value="G_AIG1"/>
    <property type="match status" value="1"/>
</dbReference>
<dbReference type="InterPro" id="IPR045058">
    <property type="entry name" value="GIMA/IAN/Toc"/>
</dbReference>
<comment type="similarity">
    <text evidence="5">Belongs to the TRAFAC class TrmE-Era-EngA-EngB-Septin-like GTPase superfamily. AIG1/Toc34/Toc159-like paraseptin GTPase family. IAN subfamily.</text>
</comment>
<dbReference type="GO" id="GO:0005783">
    <property type="term" value="C:endoplasmic reticulum"/>
    <property type="evidence" value="ECO:0007669"/>
    <property type="project" value="UniProtKB-SubCell"/>
</dbReference>
<evidence type="ECO:0000256" key="5">
    <source>
        <dbReference type="ARBA" id="ARBA00008535"/>
    </source>
</evidence>
<accession>A0A667WIG4</accession>
<comment type="function">
    <text evidence="13">Exerts an anti-apoptotic effect in the immune system and is involved in responses to infections.</text>
</comment>
<keyword evidence="12" id="KW-0342">GTP-binding</keyword>
<dbReference type="GO" id="GO:0005829">
    <property type="term" value="C:cytosol"/>
    <property type="evidence" value="ECO:0007669"/>
    <property type="project" value="UniProtKB-SubCell"/>
</dbReference>
<dbReference type="GeneTree" id="ENSGT01120000271858"/>
<evidence type="ECO:0000313" key="17">
    <source>
        <dbReference type="Ensembl" id="ENSMMDP00005005210.1"/>
    </source>
</evidence>
<dbReference type="Pfam" id="PF04548">
    <property type="entry name" value="AIG1"/>
    <property type="match status" value="1"/>
</dbReference>
<keyword evidence="9" id="KW-0256">Endoplasmic reticulum</keyword>
<dbReference type="GO" id="GO:0005739">
    <property type="term" value="C:mitochondrion"/>
    <property type="evidence" value="ECO:0007669"/>
    <property type="project" value="UniProtKB-SubCell"/>
</dbReference>
<evidence type="ECO:0000256" key="8">
    <source>
        <dbReference type="ARBA" id="ARBA00022741"/>
    </source>
</evidence>
<keyword evidence="7" id="KW-0677">Repeat</keyword>
<comment type="subcellular location">
    <subcellularLocation>
        <location evidence="3">Cytoplasm</location>
        <location evidence="3">Cytosol</location>
    </subcellularLocation>
    <subcellularLocation>
        <location evidence="2">Endoplasmic reticulum</location>
    </subcellularLocation>
    <subcellularLocation>
        <location evidence="4">Golgi apparatus</location>
    </subcellularLocation>
    <subcellularLocation>
        <location evidence="1">Mitochondrion</location>
    </subcellularLocation>
</comment>
<dbReference type="Ensembl" id="ENSMMDT00005005354.1">
    <property type="protein sequence ID" value="ENSMMDP00005005210.1"/>
    <property type="gene ID" value="ENSMMDG00005002906.1"/>
</dbReference>
<reference evidence="17" key="1">
    <citation type="submission" date="2019-06" db="EMBL/GenBank/DDBJ databases">
        <authorList>
            <consortium name="Wellcome Sanger Institute Data Sharing"/>
        </authorList>
    </citation>
    <scope>NUCLEOTIDE SEQUENCE [LARGE SCALE GENOMIC DNA]</scope>
</reference>
<reference evidence="17" key="3">
    <citation type="submission" date="2025-09" db="UniProtKB">
        <authorList>
            <consortium name="Ensembl"/>
        </authorList>
    </citation>
    <scope>IDENTIFICATION</scope>
</reference>
<dbReference type="SUPFAM" id="SSF52540">
    <property type="entry name" value="P-loop containing nucleoside triphosphate hydrolases"/>
    <property type="match status" value="1"/>
</dbReference>
<dbReference type="PANTHER" id="PTHR10903">
    <property type="entry name" value="GTPASE, IMAP FAMILY MEMBER-RELATED"/>
    <property type="match status" value="1"/>
</dbReference>
<keyword evidence="10" id="KW-0333">Golgi apparatus</keyword>
<evidence type="ECO:0000256" key="3">
    <source>
        <dbReference type="ARBA" id="ARBA00004514"/>
    </source>
</evidence>
<evidence type="ECO:0000256" key="2">
    <source>
        <dbReference type="ARBA" id="ARBA00004240"/>
    </source>
</evidence>
<dbReference type="PANTHER" id="PTHR10903:SF188">
    <property type="entry name" value="GTPASE IMAP FAMILY MEMBER 2-LIKE-RELATED"/>
    <property type="match status" value="1"/>
</dbReference>
<name>A0A667WIG4_9TELE</name>
<dbReference type="InParanoid" id="A0A667WIG4"/>
<dbReference type="CDD" id="cd01852">
    <property type="entry name" value="AIG1"/>
    <property type="match status" value="1"/>
</dbReference>
<dbReference type="InterPro" id="IPR027417">
    <property type="entry name" value="P-loop_NTPase"/>
</dbReference>
<keyword evidence="8" id="KW-0547">Nucleotide-binding</keyword>
<keyword evidence="18" id="KW-1185">Reference proteome</keyword>